<feature type="domain" description="RNA polymerase sigma-70 region 2" evidence="5">
    <location>
        <begin position="23"/>
        <end position="90"/>
    </location>
</feature>
<dbReference type="Gene3D" id="1.10.1740.10">
    <property type="match status" value="1"/>
</dbReference>
<sequence>MFMEQTFLVRSAVKGNKEAFTALIHQYKNELYNVAYIYTKNQDDALDAIDESVYKAYISIKKLKKPEFFKTWLIRILINECISLLRKKNKIVLEADNSKLDSSYDDINLNIDHEELYKALNILTDKQRTAIVLKYFDDLKISTIAEIMEVPENTAKAHIRRGLLALRKSLKEDVISG</sequence>
<dbReference type="InterPro" id="IPR039425">
    <property type="entry name" value="RNA_pol_sigma-70-like"/>
</dbReference>
<accession>A0A1M6BJ06</accession>
<name>A0A1M6BJ06_9CLOT</name>
<dbReference type="NCBIfam" id="TIGR02954">
    <property type="entry name" value="Sig70_famx3"/>
    <property type="match status" value="1"/>
</dbReference>
<dbReference type="InterPro" id="IPR013324">
    <property type="entry name" value="RNA_pol_sigma_r3/r4-like"/>
</dbReference>
<dbReference type="InterPro" id="IPR007627">
    <property type="entry name" value="RNA_pol_sigma70_r2"/>
</dbReference>
<reference evidence="7 8" key="1">
    <citation type="submission" date="2016-11" db="EMBL/GenBank/DDBJ databases">
        <authorList>
            <person name="Jaros S."/>
            <person name="Januszkiewicz K."/>
            <person name="Wedrychowicz H."/>
        </authorList>
    </citation>
    <scope>NUCLEOTIDE SEQUENCE [LARGE SCALE GENOMIC DNA]</scope>
    <source>
        <strain evidence="7 8">DSM 21864</strain>
    </source>
</reference>
<keyword evidence="2" id="KW-0805">Transcription regulation</keyword>
<dbReference type="InterPro" id="IPR014284">
    <property type="entry name" value="RNA_pol_sigma-70_dom"/>
</dbReference>
<keyword evidence="4" id="KW-0804">Transcription</keyword>
<protein>
    <submittedName>
        <fullName evidence="7">RNA polymerase, sigma subunit, SigV</fullName>
    </submittedName>
</protein>
<evidence type="ECO:0000256" key="4">
    <source>
        <dbReference type="ARBA" id="ARBA00023163"/>
    </source>
</evidence>
<dbReference type="Proteomes" id="UP000184080">
    <property type="component" value="Unassembled WGS sequence"/>
</dbReference>
<proteinExistence type="inferred from homology"/>
<keyword evidence="3" id="KW-0731">Sigma factor</keyword>
<dbReference type="InterPro" id="IPR013325">
    <property type="entry name" value="RNA_pol_sigma_r2"/>
</dbReference>
<dbReference type="InterPro" id="IPR036388">
    <property type="entry name" value="WH-like_DNA-bd_sf"/>
</dbReference>
<dbReference type="CDD" id="cd06171">
    <property type="entry name" value="Sigma70_r4"/>
    <property type="match status" value="1"/>
</dbReference>
<dbReference type="GO" id="GO:0006352">
    <property type="term" value="P:DNA-templated transcription initiation"/>
    <property type="evidence" value="ECO:0007669"/>
    <property type="project" value="InterPro"/>
</dbReference>
<dbReference type="EMBL" id="FQZO01000001">
    <property type="protein sequence ID" value="SHI48666.1"/>
    <property type="molecule type" value="Genomic_DNA"/>
</dbReference>
<dbReference type="SUPFAM" id="SSF88659">
    <property type="entry name" value="Sigma3 and sigma4 domains of RNA polymerase sigma factors"/>
    <property type="match status" value="1"/>
</dbReference>
<feature type="domain" description="RNA polymerase sigma factor 70 region 4 type 2" evidence="6">
    <location>
        <begin position="114"/>
        <end position="166"/>
    </location>
</feature>
<dbReference type="STRING" id="1121298.SAMN05444401_0791"/>
<dbReference type="GO" id="GO:0016987">
    <property type="term" value="F:sigma factor activity"/>
    <property type="evidence" value="ECO:0007669"/>
    <property type="project" value="UniProtKB-KW"/>
</dbReference>
<dbReference type="Gene3D" id="1.10.10.10">
    <property type="entry name" value="Winged helix-like DNA-binding domain superfamily/Winged helix DNA-binding domain"/>
    <property type="match status" value="1"/>
</dbReference>
<dbReference type="Pfam" id="PF08281">
    <property type="entry name" value="Sigma70_r4_2"/>
    <property type="match status" value="1"/>
</dbReference>
<evidence type="ECO:0000256" key="2">
    <source>
        <dbReference type="ARBA" id="ARBA00023015"/>
    </source>
</evidence>
<evidence type="ECO:0000313" key="8">
    <source>
        <dbReference type="Proteomes" id="UP000184080"/>
    </source>
</evidence>
<dbReference type="NCBIfam" id="TIGR02937">
    <property type="entry name" value="sigma70-ECF"/>
    <property type="match status" value="1"/>
</dbReference>
<dbReference type="AlphaFoldDB" id="A0A1M6BJ06"/>
<dbReference type="InterPro" id="IPR013249">
    <property type="entry name" value="RNA_pol_sigma70_r4_t2"/>
</dbReference>
<evidence type="ECO:0000313" key="7">
    <source>
        <dbReference type="EMBL" id="SHI48666.1"/>
    </source>
</evidence>
<organism evidence="7 8">
    <name type="scientific">Clostridium amylolyticum</name>
    <dbReference type="NCBI Taxonomy" id="1121298"/>
    <lineage>
        <taxon>Bacteria</taxon>
        <taxon>Bacillati</taxon>
        <taxon>Bacillota</taxon>
        <taxon>Clostridia</taxon>
        <taxon>Eubacteriales</taxon>
        <taxon>Clostridiaceae</taxon>
        <taxon>Clostridium</taxon>
    </lineage>
</organism>
<keyword evidence="8" id="KW-1185">Reference proteome</keyword>
<evidence type="ECO:0000256" key="1">
    <source>
        <dbReference type="ARBA" id="ARBA00010641"/>
    </source>
</evidence>
<dbReference type="GO" id="GO:0003677">
    <property type="term" value="F:DNA binding"/>
    <property type="evidence" value="ECO:0007669"/>
    <property type="project" value="InterPro"/>
</dbReference>
<gene>
    <name evidence="7" type="ORF">SAMN05444401_0791</name>
</gene>
<dbReference type="PANTHER" id="PTHR43133">
    <property type="entry name" value="RNA POLYMERASE ECF-TYPE SIGMA FACTO"/>
    <property type="match status" value="1"/>
</dbReference>
<evidence type="ECO:0000259" key="5">
    <source>
        <dbReference type="Pfam" id="PF04542"/>
    </source>
</evidence>
<dbReference type="SUPFAM" id="SSF88946">
    <property type="entry name" value="Sigma2 domain of RNA polymerase sigma factors"/>
    <property type="match status" value="1"/>
</dbReference>
<comment type="similarity">
    <text evidence="1">Belongs to the sigma-70 factor family. ECF subfamily.</text>
</comment>
<evidence type="ECO:0000256" key="3">
    <source>
        <dbReference type="ARBA" id="ARBA00023082"/>
    </source>
</evidence>
<dbReference type="PANTHER" id="PTHR43133:SF51">
    <property type="entry name" value="RNA POLYMERASE SIGMA FACTOR"/>
    <property type="match status" value="1"/>
</dbReference>
<dbReference type="OrthoDB" id="9782703at2"/>
<evidence type="ECO:0000259" key="6">
    <source>
        <dbReference type="Pfam" id="PF08281"/>
    </source>
</evidence>
<dbReference type="Pfam" id="PF04542">
    <property type="entry name" value="Sigma70_r2"/>
    <property type="match status" value="1"/>
</dbReference>
<dbReference type="InterPro" id="IPR014300">
    <property type="entry name" value="RNA_pol_sigma-V"/>
</dbReference>